<evidence type="ECO:0000256" key="2">
    <source>
        <dbReference type="ARBA" id="ARBA00006978"/>
    </source>
</evidence>
<dbReference type="CDD" id="cd17483">
    <property type="entry name" value="MFS_Atg22_like"/>
    <property type="match status" value="1"/>
</dbReference>
<dbReference type="GO" id="GO:0005774">
    <property type="term" value="C:vacuolar membrane"/>
    <property type="evidence" value="ECO:0007669"/>
    <property type="project" value="UniProtKB-SubCell"/>
</dbReference>
<reference evidence="11" key="1">
    <citation type="journal article" date="2019" name="Environ. Microbiol.">
        <title>Fungal ecological strategies reflected in gene transcription - a case study of two litter decomposers.</title>
        <authorList>
            <person name="Barbi F."/>
            <person name="Kohler A."/>
            <person name="Barry K."/>
            <person name="Baskaran P."/>
            <person name="Daum C."/>
            <person name="Fauchery L."/>
            <person name="Ihrmark K."/>
            <person name="Kuo A."/>
            <person name="LaButti K."/>
            <person name="Lipzen A."/>
            <person name="Morin E."/>
            <person name="Grigoriev I.V."/>
            <person name="Henrissat B."/>
            <person name="Lindahl B."/>
            <person name="Martin F."/>
        </authorList>
    </citation>
    <scope>NUCLEOTIDE SEQUENCE</scope>
    <source>
        <strain evidence="11">JB14</strain>
    </source>
</reference>
<dbReference type="EMBL" id="ML769471">
    <property type="protein sequence ID" value="KAE9399335.1"/>
    <property type="molecule type" value="Genomic_DNA"/>
</dbReference>
<dbReference type="PANTHER" id="PTHR23519:SF4">
    <property type="entry name" value="AUTOPHAGY-RELATED PROTEIN"/>
    <property type="match status" value="1"/>
</dbReference>
<feature type="transmembrane region" description="Helical" evidence="10">
    <location>
        <begin position="254"/>
        <end position="273"/>
    </location>
</feature>
<dbReference type="InterPro" id="IPR024671">
    <property type="entry name" value="Atg22-like"/>
</dbReference>
<dbReference type="Gene3D" id="1.20.1250.20">
    <property type="entry name" value="MFS general substrate transporter like domains"/>
    <property type="match status" value="1"/>
</dbReference>
<evidence type="ECO:0000313" key="12">
    <source>
        <dbReference type="Proteomes" id="UP000799118"/>
    </source>
</evidence>
<evidence type="ECO:0000256" key="1">
    <source>
        <dbReference type="ARBA" id="ARBA00004128"/>
    </source>
</evidence>
<evidence type="ECO:0000256" key="9">
    <source>
        <dbReference type="ARBA" id="ARBA00023136"/>
    </source>
</evidence>
<feature type="transmembrane region" description="Helical" evidence="10">
    <location>
        <begin position="157"/>
        <end position="176"/>
    </location>
</feature>
<keyword evidence="8 10" id="KW-0072">Autophagy</keyword>
<feature type="transmembrane region" description="Helical" evidence="10">
    <location>
        <begin position="123"/>
        <end position="145"/>
    </location>
</feature>
<protein>
    <recommendedName>
        <fullName evidence="10">Autophagy-related protein</fullName>
    </recommendedName>
</protein>
<comment type="similarity">
    <text evidence="2 10">Belongs to the ATG22 family.</text>
</comment>
<comment type="subcellular location">
    <subcellularLocation>
        <location evidence="1 10">Vacuole membrane</location>
        <topology evidence="1 10">Multi-pass membrane protein</topology>
    </subcellularLocation>
</comment>
<dbReference type="GO" id="GO:0006914">
    <property type="term" value="P:autophagy"/>
    <property type="evidence" value="ECO:0007669"/>
    <property type="project" value="UniProtKB-KW"/>
</dbReference>
<feature type="transmembrane region" description="Helical" evidence="10">
    <location>
        <begin position="404"/>
        <end position="423"/>
    </location>
</feature>
<evidence type="ECO:0000256" key="6">
    <source>
        <dbReference type="ARBA" id="ARBA00022970"/>
    </source>
</evidence>
<keyword evidence="6 10" id="KW-0029">Amino-acid transport</keyword>
<evidence type="ECO:0000313" key="11">
    <source>
        <dbReference type="EMBL" id="KAE9399335.1"/>
    </source>
</evidence>
<dbReference type="GO" id="GO:0032974">
    <property type="term" value="P:amino acid transmembrane export from vacuole"/>
    <property type="evidence" value="ECO:0007669"/>
    <property type="project" value="InterPro"/>
</dbReference>
<keyword evidence="5 10" id="KW-0812">Transmembrane</keyword>
<feature type="transmembrane region" description="Helical" evidence="10">
    <location>
        <begin position="336"/>
        <end position="358"/>
    </location>
</feature>
<feature type="transmembrane region" description="Helical" evidence="10">
    <location>
        <begin position="435"/>
        <end position="452"/>
    </location>
</feature>
<evidence type="ECO:0000256" key="3">
    <source>
        <dbReference type="ARBA" id="ARBA00022448"/>
    </source>
</evidence>
<feature type="transmembrane region" description="Helical" evidence="10">
    <location>
        <begin position="279"/>
        <end position="299"/>
    </location>
</feature>
<comment type="function">
    <text evidence="10">Vacuolar effluxer which mediate the efflux of amino acids resulting from autophagic degradation. The release of autophagic amino acids allows the maintenance of protein synthesis and viability during nitrogen starvation.</text>
</comment>
<gene>
    <name evidence="11" type="ORF">BT96DRAFT_920262</name>
</gene>
<keyword evidence="9 10" id="KW-0472">Membrane</keyword>
<dbReference type="OrthoDB" id="42657at2759"/>
<dbReference type="PANTHER" id="PTHR23519">
    <property type="entry name" value="AUTOPHAGY-RELATED PROTEIN 22"/>
    <property type="match status" value="1"/>
</dbReference>
<organism evidence="11 12">
    <name type="scientific">Gymnopus androsaceus JB14</name>
    <dbReference type="NCBI Taxonomy" id="1447944"/>
    <lineage>
        <taxon>Eukaryota</taxon>
        <taxon>Fungi</taxon>
        <taxon>Dikarya</taxon>
        <taxon>Basidiomycota</taxon>
        <taxon>Agaricomycotina</taxon>
        <taxon>Agaricomycetes</taxon>
        <taxon>Agaricomycetidae</taxon>
        <taxon>Agaricales</taxon>
        <taxon>Marasmiineae</taxon>
        <taxon>Omphalotaceae</taxon>
        <taxon>Gymnopus</taxon>
    </lineage>
</organism>
<name>A0A6A4HRG3_9AGAR</name>
<sequence>MSRLPAPEIFSAPADTIPAEIESQSKSSSIEIQQPELQKRKGITFISSVTKDEPIVTKRELWSYYLYYNGDNGVGPNGFSLTLFQLWATAAGYDPLKGPGSSCTAADASGQCVLPWAGGTKSVTSVVLVANGICFAVMTLIFTTIGSAADYGTFGRWLFLAVTCICWGAQFASVSLTSPSRWGAAMALYMIGFISYGATLVFFAAIFPRLARNTPHARELRAKYEAGEVAHEVYETEESMEKNRISNISTAHSNIGYIATLLLNLSLLLPLANNPKVNNYVIVLTNAYWVLLGIWWFIFQEPRPGPALPKGEHYLTIGWKQIWAALKQYKKLPYTFIYIFAFFLLADGLNTTGTLISICQNDKFSFSFLQNTYLGLAQAITSTASTFGFWYIQRYWKISTKKMFVVTNVFTIMIPLWGMIGIWTNTIGYHNVWEFWFYNVVFGIFQAPYYAFSQTMMAELTPPGFDNMFFGLFGLSNRASSMIGPNVIQAIIDNTGNNWMGFPFLFALCTAASFVIWFGVDVQKGRRDAVAWAQEIRNSQESGKDVKRAEPQ</sequence>
<dbReference type="InterPro" id="IPR036259">
    <property type="entry name" value="MFS_trans_sf"/>
</dbReference>
<dbReference type="InterPro" id="IPR044738">
    <property type="entry name" value="Atg22"/>
</dbReference>
<dbReference type="Pfam" id="PF11700">
    <property type="entry name" value="ATG22"/>
    <property type="match status" value="1"/>
</dbReference>
<keyword evidence="4 10" id="KW-0926">Vacuole</keyword>
<evidence type="ECO:0000256" key="4">
    <source>
        <dbReference type="ARBA" id="ARBA00022554"/>
    </source>
</evidence>
<evidence type="ECO:0000256" key="5">
    <source>
        <dbReference type="ARBA" id="ARBA00022692"/>
    </source>
</evidence>
<keyword evidence="3 10" id="KW-0813">Transport</keyword>
<keyword evidence="7 10" id="KW-1133">Transmembrane helix</keyword>
<dbReference type="AlphaFoldDB" id="A0A6A4HRG3"/>
<evidence type="ECO:0000256" key="8">
    <source>
        <dbReference type="ARBA" id="ARBA00023006"/>
    </source>
</evidence>
<accession>A0A6A4HRG3</accession>
<proteinExistence type="inferred from homology"/>
<feature type="transmembrane region" description="Helical" evidence="10">
    <location>
        <begin position="500"/>
        <end position="520"/>
    </location>
</feature>
<evidence type="ECO:0000256" key="7">
    <source>
        <dbReference type="ARBA" id="ARBA00022989"/>
    </source>
</evidence>
<feature type="transmembrane region" description="Helical" evidence="10">
    <location>
        <begin position="182"/>
        <end position="207"/>
    </location>
</feature>
<dbReference type="SUPFAM" id="SSF103473">
    <property type="entry name" value="MFS general substrate transporter"/>
    <property type="match status" value="1"/>
</dbReference>
<feature type="transmembrane region" description="Helical" evidence="10">
    <location>
        <begin position="373"/>
        <end position="392"/>
    </location>
</feature>
<dbReference type="Proteomes" id="UP000799118">
    <property type="component" value="Unassembled WGS sequence"/>
</dbReference>
<dbReference type="InterPro" id="IPR050495">
    <property type="entry name" value="ATG22/LtaA_families"/>
</dbReference>
<evidence type="ECO:0000256" key="10">
    <source>
        <dbReference type="RuleBase" id="RU363073"/>
    </source>
</evidence>
<keyword evidence="12" id="KW-1185">Reference proteome</keyword>